<dbReference type="Proteomes" id="UP000305202">
    <property type="component" value="Unassembled WGS sequence"/>
</dbReference>
<comment type="catalytic activity">
    <reaction evidence="7">
        <text>aldehydo-D-galacturonate = keto-D-tagaturonate</text>
        <dbReference type="Rhea" id="RHEA:27702"/>
        <dbReference type="ChEBI" id="CHEBI:12952"/>
        <dbReference type="ChEBI" id="CHEBI:17886"/>
    </reaction>
</comment>
<dbReference type="RefSeq" id="WP_136991446.1">
    <property type="nucleotide sequence ID" value="NZ_SZPQ01000027.1"/>
</dbReference>
<reference evidence="8 9" key="1">
    <citation type="submission" date="2019-04" db="EMBL/GenBank/DDBJ databases">
        <authorList>
            <person name="Li M."/>
            <person name="Gao C."/>
        </authorList>
    </citation>
    <scope>NUCLEOTIDE SEQUENCE [LARGE SCALE GENOMIC DNA]</scope>
    <source>
        <strain evidence="8 9">BGMRC 2031</strain>
    </source>
</reference>
<comment type="similarity">
    <text evidence="3 7">Belongs to the metallo-dependent hydrolases superfamily. Uronate isomerase family.</text>
</comment>
<sequence>MDVIGKNFMLRGNKSQDLYHRLAAKLPIIDYHCHLDPRIIAENTPFEDMTALWLAGDHYKWRAMRANGVAERLITGDAPAEEKFKAWAETVEACLGNPLYHWTHLELKFYFNITEPLNGRNWREIWNACNAALQTPAFLPRELIRRANVTALCTTDSPTDSLEYHQQIRADEDFAVKVLPTFRPDDALEANGEAFVRHVRRLAELTGGAIATFEDYLGALDKRIAYFHAQGGRLSDHGLTRLCYLPATDAQRQALFARKLAGETLTGDDAVRFTSAVLVGLGESYARRGWAMQIHFGAIRNTQSRLYQALGANIGVDSIYDQSDVAPQLNGLLDAMQRGGGLPKTIVYNLDPSLNDVIASTMANFQSAGGVKSPMQFGAGWWFNDTRRGMLRQLTALADHGLLMNFVGMLTDSRSFTSYTRHDYFRRILCNLVGEWVENEEIPDDDALLDRLIAGVCYDNAREYFQF</sequence>
<evidence type="ECO:0000256" key="6">
    <source>
        <dbReference type="ARBA" id="ARBA00023235"/>
    </source>
</evidence>
<keyword evidence="9" id="KW-1185">Reference proteome</keyword>
<dbReference type="InterPro" id="IPR032466">
    <property type="entry name" value="Metal_Hydrolase"/>
</dbReference>
<dbReference type="InterPro" id="IPR003766">
    <property type="entry name" value="Uronate_isomerase"/>
</dbReference>
<dbReference type="NCBIfam" id="NF002794">
    <property type="entry name" value="PRK02925.1"/>
    <property type="match status" value="1"/>
</dbReference>
<dbReference type="Pfam" id="PF02614">
    <property type="entry name" value="UxaC"/>
    <property type="match status" value="1"/>
</dbReference>
<evidence type="ECO:0000256" key="5">
    <source>
        <dbReference type="ARBA" id="ARBA00020555"/>
    </source>
</evidence>
<evidence type="ECO:0000256" key="7">
    <source>
        <dbReference type="HAMAP-Rule" id="MF_00675"/>
    </source>
</evidence>
<proteinExistence type="inferred from homology"/>
<accession>A0ABY2SIY4</accession>
<name>A0ABY2SIY4_9HYPH</name>
<evidence type="ECO:0000256" key="1">
    <source>
        <dbReference type="ARBA" id="ARBA00001165"/>
    </source>
</evidence>
<comment type="caution">
    <text evidence="8">The sequence shown here is derived from an EMBL/GenBank/DDBJ whole genome shotgun (WGS) entry which is preliminary data.</text>
</comment>
<gene>
    <name evidence="7 8" type="primary">uxaC</name>
    <name evidence="8" type="ORF">FCN80_17425</name>
</gene>
<evidence type="ECO:0000256" key="4">
    <source>
        <dbReference type="ARBA" id="ARBA00012546"/>
    </source>
</evidence>
<dbReference type="Gene3D" id="3.20.20.140">
    <property type="entry name" value="Metal-dependent hydrolases"/>
    <property type="match status" value="1"/>
</dbReference>
<dbReference type="HAMAP" id="MF_00675">
    <property type="entry name" value="UxaC"/>
    <property type="match status" value="1"/>
</dbReference>
<evidence type="ECO:0000313" key="9">
    <source>
        <dbReference type="Proteomes" id="UP000305202"/>
    </source>
</evidence>
<comment type="pathway">
    <text evidence="2 7">Carbohydrate metabolism; pentose and glucuronate interconversion.</text>
</comment>
<dbReference type="GO" id="GO:0008880">
    <property type="term" value="F:glucuronate isomerase activity"/>
    <property type="evidence" value="ECO:0007669"/>
    <property type="project" value="UniProtKB-EC"/>
</dbReference>
<evidence type="ECO:0000313" key="8">
    <source>
        <dbReference type="EMBL" id="TKI04596.1"/>
    </source>
</evidence>
<dbReference type="PANTHER" id="PTHR30068:SF4">
    <property type="entry name" value="URONATE ISOMERASE"/>
    <property type="match status" value="1"/>
</dbReference>
<organism evidence="8 9">
    <name type="scientific">Martelella alba</name>
    <dbReference type="NCBI Taxonomy" id="2590451"/>
    <lineage>
        <taxon>Bacteria</taxon>
        <taxon>Pseudomonadati</taxon>
        <taxon>Pseudomonadota</taxon>
        <taxon>Alphaproteobacteria</taxon>
        <taxon>Hyphomicrobiales</taxon>
        <taxon>Aurantimonadaceae</taxon>
        <taxon>Martelella</taxon>
    </lineage>
</organism>
<keyword evidence="6 7" id="KW-0413">Isomerase</keyword>
<dbReference type="Gene3D" id="1.10.2020.10">
    <property type="entry name" value="uronate isomerase, domain 2, chain A"/>
    <property type="match status" value="1"/>
</dbReference>
<evidence type="ECO:0000256" key="3">
    <source>
        <dbReference type="ARBA" id="ARBA00008397"/>
    </source>
</evidence>
<dbReference type="EC" id="5.3.1.12" evidence="4 7"/>
<dbReference type="PANTHER" id="PTHR30068">
    <property type="entry name" value="URONATE ISOMERASE"/>
    <property type="match status" value="1"/>
</dbReference>
<comment type="catalytic activity">
    <reaction evidence="1 7">
        <text>D-glucuronate = D-fructuronate</text>
        <dbReference type="Rhea" id="RHEA:13049"/>
        <dbReference type="ChEBI" id="CHEBI:58720"/>
        <dbReference type="ChEBI" id="CHEBI:59863"/>
        <dbReference type="EC" id="5.3.1.12"/>
    </reaction>
</comment>
<dbReference type="SUPFAM" id="SSF51556">
    <property type="entry name" value="Metallo-dependent hydrolases"/>
    <property type="match status" value="1"/>
</dbReference>
<protein>
    <recommendedName>
        <fullName evidence="5 7">Uronate isomerase</fullName>
        <ecNumber evidence="4 7">5.3.1.12</ecNumber>
    </recommendedName>
    <alternativeName>
        <fullName evidence="7">Glucuronate isomerase</fullName>
    </alternativeName>
    <alternativeName>
        <fullName evidence="7">Uronic isomerase</fullName>
    </alternativeName>
</protein>
<evidence type="ECO:0000256" key="2">
    <source>
        <dbReference type="ARBA" id="ARBA00004892"/>
    </source>
</evidence>
<dbReference type="EMBL" id="SZPQ01000027">
    <property type="protein sequence ID" value="TKI04596.1"/>
    <property type="molecule type" value="Genomic_DNA"/>
</dbReference>